<reference evidence="9 10" key="1">
    <citation type="submission" date="2020-08" db="EMBL/GenBank/DDBJ databases">
        <title>Genomic Encyclopedia of Type Strains, Phase IV (KMG-V): Genome sequencing to study the core and pangenomes of soil and plant-associated prokaryotes.</title>
        <authorList>
            <person name="Whitman W."/>
        </authorList>
    </citation>
    <scope>NUCLEOTIDE SEQUENCE [LARGE SCALE GENOMIC DNA]</scope>
    <source>
        <strain evidence="9 10">M8UP14</strain>
    </source>
</reference>
<dbReference type="SUPFAM" id="SSF56935">
    <property type="entry name" value="Porins"/>
    <property type="match status" value="1"/>
</dbReference>
<evidence type="ECO:0000256" key="2">
    <source>
        <dbReference type="ARBA" id="ARBA00022448"/>
    </source>
</evidence>
<feature type="domain" description="TonB-dependent transporter Oar-like beta-barrel" evidence="8">
    <location>
        <begin position="251"/>
        <end position="1216"/>
    </location>
</feature>
<evidence type="ECO:0000256" key="1">
    <source>
        <dbReference type="ARBA" id="ARBA00004571"/>
    </source>
</evidence>
<keyword evidence="7" id="KW-0732">Signal</keyword>
<dbReference type="InterPro" id="IPR036942">
    <property type="entry name" value="Beta-barrel_TonB_sf"/>
</dbReference>
<evidence type="ECO:0000256" key="5">
    <source>
        <dbReference type="ARBA" id="ARBA00023136"/>
    </source>
</evidence>
<gene>
    <name evidence="9" type="ORF">HDF16_001647</name>
</gene>
<proteinExistence type="predicted"/>
<comment type="caution">
    <text evidence="9">The sequence shown here is derived from an EMBL/GenBank/DDBJ whole genome shotgun (WGS) entry which is preliminary data.</text>
</comment>
<keyword evidence="4" id="KW-0812">Transmembrane</keyword>
<evidence type="ECO:0000313" key="9">
    <source>
        <dbReference type="EMBL" id="MBB5056962.1"/>
    </source>
</evidence>
<accession>A0A7W7ZBW6</accession>
<evidence type="ECO:0000256" key="7">
    <source>
        <dbReference type="SAM" id="SignalP"/>
    </source>
</evidence>
<dbReference type="Gene3D" id="2.40.170.20">
    <property type="entry name" value="TonB-dependent receptor, beta-barrel domain"/>
    <property type="match status" value="1"/>
</dbReference>
<dbReference type="InterPro" id="IPR008969">
    <property type="entry name" value="CarboxyPept-like_regulatory"/>
</dbReference>
<sequence length="1223" mass="129159">MRSKFQYLRLSLAVGVVAVLLASGHSALAQAIFGQIAGTVTDSTGAAIPNATVVVSDVAKGTSITVTSNGDGQFTASHLIPDTYSVKVSAQGFKGFEQKGMEVHADDSLNVAAILTIGSSDQVVEVSADQVPQLKTDRADVATTFNTQEIGELPIPDHNFTNLQLLLPGAVQLGWAHAASENPQGSKQIQVDGQAFGGVNYTLDGTDNQDPILGIIVVNPNSESMSEVKIATQNFDAEFGKAVSSVQTVQTKSGTNAFHGSAFDNRESNANLARDPFTVTKAAGYPGGLKNQFGGSIGGPVLKDKIFFFGDYQGVRQRVGGSGLGSVPSLRALQSCTGAAGAFCDFSEYLPYGFQIYDNTVAGKTTPYAQNMIPLSQVSPRAQKLFALLLAGGKTPNQTPSTANDNGLYNNYAGTGNGIFNSNQWDVRGDATLNQRMHVFGRFSRFTDVLSGGSLFGAAGGPGLGIAGFGGKSLGANDSLALGTDIVVNAKLVTDVRLGYFRYNISTAKNDPGNTNLPFLGENDGTAVNYGTPDIRIADLNVSNASQENSGQNTGAQFGTGLQQNHCNCPLKEKEDQFQIVNNWTKTIGNHSIKFGADIRYARNLRVPSDADRTGVNHFDEGPTSNGSTGGLGWATFILGDVSRFNRYTSSFAGEANAKEFQPRDFFYGQDTWRVTQKLTVNAGLRYEYYAPERVNGKDNGALLNLSTGFINVAGEGGIPLNMGVGAAKNAYNPRLGVAYQYNEKTVIRAGYGRSFDLGVFGSEFGHVVTQNLPVLANQSLTGTGTNTSYAFNLSDPTNAAVPVNMGLSTGAPANATSPLQAFGVPTISSAGQISIQQNVPGTTASIGSQVNVKARPFTVRLPTLDAWNAAVQRSITPTLSLEVAYVGNKGTHTLSDGDGNNTNPNEPAVFLPASFTQNGVALHYDGSVTTGVAADGGTSNTTLLRRYTNGTLPACTGPCGWTQDISYYGNNQDTHYNSIQAKLTKAYTKGLSINLNYAYARATSNSSGLATWDKAAVRIQDSAVRRSAFTAYGLYQLPFGHGKQFLGNSNAVVNYLVEGWEFSPVVQWQSGLPYTLSYSECSAVLPSDAPCRVNGDVGALKTGIKGVPGNGITFFSKSGTKGVLPSGFTYPGLDQIGNVGGNSAFGPHFFNADMSISKNITFKERYVAQFRMDAYNAFNHINLATPDGNLETGGSIGGGPFPAGIGGTTNPRQLQFTVHFQF</sequence>
<dbReference type="GO" id="GO:0044718">
    <property type="term" value="P:siderophore transmembrane transport"/>
    <property type="evidence" value="ECO:0007669"/>
    <property type="project" value="TreeGrafter"/>
</dbReference>
<keyword evidence="3" id="KW-1134">Transmembrane beta strand</keyword>
<dbReference type="InterPro" id="IPR039426">
    <property type="entry name" value="TonB-dep_rcpt-like"/>
</dbReference>
<dbReference type="SUPFAM" id="SSF49464">
    <property type="entry name" value="Carboxypeptidase regulatory domain-like"/>
    <property type="match status" value="1"/>
</dbReference>
<evidence type="ECO:0000313" key="10">
    <source>
        <dbReference type="Proteomes" id="UP000540989"/>
    </source>
</evidence>
<evidence type="ECO:0000256" key="6">
    <source>
        <dbReference type="ARBA" id="ARBA00023237"/>
    </source>
</evidence>
<dbReference type="Gene3D" id="2.60.40.1120">
    <property type="entry name" value="Carboxypeptidase-like, regulatory domain"/>
    <property type="match status" value="1"/>
</dbReference>
<keyword evidence="2" id="KW-0813">Transport</keyword>
<name>A0A7W7ZBW6_9BACT</name>
<dbReference type="GO" id="GO:0015344">
    <property type="term" value="F:siderophore uptake transmembrane transporter activity"/>
    <property type="evidence" value="ECO:0007669"/>
    <property type="project" value="TreeGrafter"/>
</dbReference>
<protein>
    <recommendedName>
        <fullName evidence="8">TonB-dependent transporter Oar-like beta-barrel domain-containing protein</fullName>
    </recommendedName>
</protein>
<keyword evidence="6" id="KW-0998">Cell outer membrane</keyword>
<organism evidence="9 10">
    <name type="scientific">Granulicella aggregans</name>
    <dbReference type="NCBI Taxonomy" id="474949"/>
    <lineage>
        <taxon>Bacteria</taxon>
        <taxon>Pseudomonadati</taxon>
        <taxon>Acidobacteriota</taxon>
        <taxon>Terriglobia</taxon>
        <taxon>Terriglobales</taxon>
        <taxon>Acidobacteriaceae</taxon>
        <taxon>Granulicella</taxon>
    </lineage>
</organism>
<dbReference type="GO" id="GO:0009279">
    <property type="term" value="C:cell outer membrane"/>
    <property type="evidence" value="ECO:0007669"/>
    <property type="project" value="UniProtKB-SubCell"/>
</dbReference>
<dbReference type="RefSeq" id="WP_184215353.1">
    <property type="nucleotide sequence ID" value="NZ_JACHIP010000002.1"/>
</dbReference>
<dbReference type="PANTHER" id="PTHR30069">
    <property type="entry name" value="TONB-DEPENDENT OUTER MEMBRANE RECEPTOR"/>
    <property type="match status" value="1"/>
</dbReference>
<dbReference type="PANTHER" id="PTHR30069:SF46">
    <property type="entry name" value="OAR PROTEIN"/>
    <property type="match status" value="1"/>
</dbReference>
<dbReference type="Proteomes" id="UP000540989">
    <property type="component" value="Unassembled WGS sequence"/>
</dbReference>
<dbReference type="Pfam" id="PF25183">
    <property type="entry name" value="OMP_b-brl_4"/>
    <property type="match status" value="1"/>
</dbReference>
<dbReference type="InterPro" id="IPR057601">
    <property type="entry name" value="Oar-like_b-barrel"/>
</dbReference>
<keyword evidence="5" id="KW-0472">Membrane</keyword>
<evidence type="ECO:0000256" key="3">
    <source>
        <dbReference type="ARBA" id="ARBA00022452"/>
    </source>
</evidence>
<feature type="chain" id="PRO_5031235014" description="TonB-dependent transporter Oar-like beta-barrel domain-containing protein" evidence="7">
    <location>
        <begin position="30"/>
        <end position="1223"/>
    </location>
</feature>
<evidence type="ECO:0000259" key="8">
    <source>
        <dbReference type="Pfam" id="PF25183"/>
    </source>
</evidence>
<dbReference type="Pfam" id="PF13620">
    <property type="entry name" value="CarboxypepD_reg"/>
    <property type="match status" value="1"/>
</dbReference>
<dbReference type="EMBL" id="JACHIP010000002">
    <property type="protein sequence ID" value="MBB5056962.1"/>
    <property type="molecule type" value="Genomic_DNA"/>
</dbReference>
<dbReference type="AlphaFoldDB" id="A0A7W7ZBW6"/>
<keyword evidence="10" id="KW-1185">Reference proteome</keyword>
<comment type="subcellular location">
    <subcellularLocation>
        <location evidence="1">Cell outer membrane</location>
        <topology evidence="1">Multi-pass membrane protein</topology>
    </subcellularLocation>
</comment>
<evidence type="ECO:0000256" key="4">
    <source>
        <dbReference type="ARBA" id="ARBA00022692"/>
    </source>
</evidence>
<feature type="signal peptide" evidence="7">
    <location>
        <begin position="1"/>
        <end position="29"/>
    </location>
</feature>